<dbReference type="Proteomes" id="UP000236449">
    <property type="component" value="Unassembled WGS sequence"/>
</dbReference>
<dbReference type="Gene3D" id="2.40.10.220">
    <property type="entry name" value="predicted glycosyltransferase like domains"/>
    <property type="match status" value="1"/>
</dbReference>
<organism evidence="2 3">
    <name type="scientific">Vibrio diazotrophicus</name>
    <dbReference type="NCBI Taxonomy" id="685"/>
    <lineage>
        <taxon>Bacteria</taxon>
        <taxon>Pseudomonadati</taxon>
        <taxon>Pseudomonadota</taxon>
        <taxon>Gammaproteobacteria</taxon>
        <taxon>Vibrionales</taxon>
        <taxon>Vibrionaceae</taxon>
        <taxon>Vibrio</taxon>
    </lineage>
</organism>
<feature type="domain" description="PilZ" evidence="1">
    <location>
        <begin position="6"/>
        <end position="101"/>
    </location>
</feature>
<dbReference type="GO" id="GO:0035438">
    <property type="term" value="F:cyclic-di-GMP binding"/>
    <property type="evidence" value="ECO:0007669"/>
    <property type="project" value="InterPro"/>
</dbReference>
<dbReference type="InterPro" id="IPR009875">
    <property type="entry name" value="PilZ_domain"/>
</dbReference>
<name>A0A2J8I1N8_VIBDI</name>
<dbReference type="Pfam" id="PF07238">
    <property type="entry name" value="PilZ"/>
    <property type="match status" value="1"/>
</dbReference>
<comment type="caution">
    <text evidence="2">The sequence shown here is derived from an EMBL/GenBank/DDBJ whole genome shotgun (WGS) entry which is preliminary data.</text>
</comment>
<dbReference type="AlphaFoldDB" id="A0A2J8I1N8"/>
<dbReference type="EMBL" id="POSK01000008">
    <property type="protein sequence ID" value="PNI04447.1"/>
    <property type="molecule type" value="Genomic_DNA"/>
</dbReference>
<proteinExistence type="predicted"/>
<dbReference type="OrthoDB" id="5894630at2"/>
<gene>
    <name evidence="2" type="ORF">C1N32_13535</name>
</gene>
<sequence length="122" mass="14180">MTNHTEQRQYFRLSYKTKVAMPTFRVQSKEFKVSEISEQGMRVIVRDTSLFSPNDTVEGEILLNAFDTNIPVKGKVLRTVGNEVIFLLSEGLSFKEMIGEQRYMRKHHPNVFPKNSQLVENK</sequence>
<reference evidence="2 3" key="1">
    <citation type="submission" date="2018-01" db="EMBL/GenBank/DDBJ databases">
        <title>Draft genome sequences of six Vibrio diazotrophicus strains isolated from deep-sea sediments of the Baltic Sea.</title>
        <authorList>
            <person name="Castillo D."/>
            <person name="Vandieken V."/>
            <person name="Chiang O."/>
            <person name="Middelboe M."/>
        </authorList>
    </citation>
    <scope>NUCLEOTIDE SEQUENCE [LARGE SCALE GENOMIC DNA]</scope>
    <source>
        <strain evidence="2 3">60.27F</strain>
    </source>
</reference>
<evidence type="ECO:0000313" key="2">
    <source>
        <dbReference type="EMBL" id="PNI04447.1"/>
    </source>
</evidence>
<dbReference type="RefSeq" id="WP_102966491.1">
    <property type="nucleotide sequence ID" value="NZ_JBJKCE010000001.1"/>
</dbReference>
<evidence type="ECO:0000259" key="1">
    <source>
        <dbReference type="Pfam" id="PF07238"/>
    </source>
</evidence>
<accession>A0A2J8I1N8</accession>
<dbReference type="SUPFAM" id="SSF141371">
    <property type="entry name" value="PilZ domain-like"/>
    <property type="match status" value="1"/>
</dbReference>
<protein>
    <submittedName>
        <fullName evidence="2">PilZ domain-containing protein</fullName>
    </submittedName>
</protein>
<evidence type="ECO:0000313" key="3">
    <source>
        <dbReference type="Proteomes" id="UP000236449"/>
    </source>
</evidence>